<evidence type="ECO:0000313" key="3">
    <source>
        <dbReference type="Proteomes" id="UP000290289"/>
    </source>
</evidence>
<dbReference type="Proteomes" id="UP000290289">
    <property type="component" value="Chromosome 9"/>
</dbReference>
<name>A0A498J188_MALDO</name>
<dbReference type="EMBL" id="RDQH01000335">
    <property type="protein sequence ID" value="RXH88415.1"/>
    <property type="molecule type" value="Genomic_DNA"/>
</dbReference>
<protein>
    <submittedName>
        <fullName evidence="2">Uncharacterized protein</fullName>
    </submittedName>
</protein>
<evidence type="ECO:0000313" key="2">
    <source>
        <dbReference type="EMBL" id="RXH88415.1"/>
    </source>
</evidence>
<dbReference type="AlphaFoldDB" id="A0A498J188"/>
<feature type="region of interest" description="Disordered" evidence="1">
    <location>
        <begin position="1"/>
        <end position="21"/>
    </location>
</feature>
<proteinExistence type="predicted"/>
<evidence type="ECO:0000256" key="1">
    <source>
        <dbReference type="SAM" id="MobiDB-lite"/>
    </source>
</evidence>
<organism evidence="2 3">
    <name type="scientific">Malus domestica</name>
    <name type="common">Apple</name>
    <name type="synonym">Pyrus malus</name>
    <dbReference type="NCBI Taxonomy" id="3750"/>
    <lineage>
        <taxon>Eukaryota</taxon>
        <taxon>Viridiplantae</taxon>
        <taxon>Streptophyta</taxon>
        <taxon>Embryophyta</taxon>
        <taxon>Tracheophyta</taxon>
        <taxon>Spermatophyta</taxon>
        <taxon>Magnoliopsida</taxon>
        <taxon>eudicotyledons</taxon>
        <taxon>Gunneridae</taxon>
        <taxon>Pentapetalae</taxon>
        <taxon>rosids</taxon>
        <taxon>fabids</taxon>
        <taxon>Rosales</taxon>
        <taxon>Rosaceae</taxon>
        <taxon>Amygdaloideae</taxon>
        <taxon>Maleae</taxon>
        <taxon>Malus</taxon>
    </lineage>
</organism>
<keyword evidence="3" id="KW-1185">Reference proteome</keyword>
<gene>
    <name evidence="2" type="ORF">DVH24_000014</name>
</gene>
<reference evidence="2 3" key="1">
    <citation type="submission" date="2018-10" db="EMBL/GenBank/DDBJ databases">
        <title>A high-quality apple genome assembly.</title>
        <authorList>
            <person name="Hu J."/>
        </authorList>
    </citation>
    <scope>NUCLEOTIDE SEQUENCE [LARGE SCALE GENOMIC DNA]</scope>
    <source>
        <strain evidence="3">cv. HFTH1</strain>
        <tissue evidence="2">Young leaf</tissue>
    </source>
</reference>
<sequence>MKSKSRRKMVNSSGKVSGCLKLPNVDSPSMVVQNGQGSSSFTLGMKGYKAQWWRQSSLHQFARNEKGCQTPFGITGFLAHAPPHVLVKQVGS</sequence>
<comment type="caution">
    <text evidence="2">The sequence shown here is derived from an EMBL/GenBank/DDBJ whole genome shotgun (WGS) entry which is preliminary data.</text>
</comment>
<accession>A0A498J188</accession>